<dbReference type="AlphaFoldDB" id="A0A6G1TWQ7"/>
<evidence type="ECO:0000313" key="1">
    <source>
        <dbReference type="EMBL" id="MQN79586.1"/>
    </source>
</evidence>
<accession>A0A6G1TWQ7</accession>
<dbReference type="Proteomes" id="UP000480425">
    <property type="component" value="Unassembled WGS sequence"/>
</dbReference>
<protein>
    <submittedName>
        <fullName evidence="1">Uncharacterized protein</fullName>
    </submittedName>
</protein>
<comment type="caution">
    <text evidence="1">The sequence shown here is derived from an EMBL/GenBank/DDBJ whole genome shotgun (WGS) entry which is preliminary data.</text>
</comment>
<name>A0A6G1TWQ7_9BACT</name>
<sequence length="183" mass="21543">MKKYLFLTDYQTGLIVKTEILEAENEKNVVLKWIKTLRFPYIGPVARKKIQEEYLTGVESSACIRRMQGLHCMFFFQNNRIIDAHFLDVSSILQGSTESKRNLIIAYFKGGIYISKSKAELPLTTISHWARYLSWHYYSKEERAEIRKNIYNIKELNETLKDLVWNFECSILGNNLKVYIVKS</sequence>
<dbReference type="RefSeq" id="WP_153121907.1">
    <property type="nucleotide sequence ID" value="NZ_CP152352.1"/>
</dbReference>
<reference evidence="1 2" key="1">
    <citation type="submission" date="2019-09" db="EMBL/GenBank/DDBJ databases">
        <title>Distinct polysaccharide growth profiles of human intestinal Prevotella copri isolates.</title>
        <authorList>
            <person name="Fehlner-Peach H."/>
            <person name="Magnabosco C."/>
            <person name="Raghavan V."/>
            <person name="Scher J.U."/>
            <person name="Tett A."/>
            <person name="Cox L.M."/>
            <person name="Gottsegen C."/>
            <person name="Watters A."/>
            <person name="Wiltshire- Gordon J.D."/>
            <person name="Segata N."/>
            <person name="Bonneau R."/>
            <person name="Littman D.R."/>
        </authorList>
    </citation>
    <scope>NUCLEOTIDE SEQUENCE [LARGE SCALE GENOMIC DNA]</scope>
    <source>
        <strain evidence="2">iA622</strain>
    </source>
</reference>
<gene>
    <name evidence="1" type="ORF">F7D73_01120</name>
</gene>
<organism evidence="1 2">
    <name type="scientific">Segatella copri</name>
    <dbReference type="NCBI Taxonomy" id="165179"/>
    <lineage>
        <taxon>Bacteria</taxon>
        <taxon>Pseudomonadati</taxon>
        <taxon>Bacteroidota</taxon>
        <taxon>Bacteroidia</taxon>
        <taxon>Bacteroidales</taxon>
        <taxon>Prevotellaceae</taxon>
        <taxon>Segatella</taxon>
    </lineage>
</organism>
<dbReference type="OrthoDB" id="7596925at2"/>
<proteinExistence type="predicted"/>
<dbReference type="EMBL" id="VZCB01000011">
    <property type="protein sequence ID" value="MQN79586.1"/>
    <property type="molecule type" value="Genomic_DNA"/>
</dbReference>
<evidence type="ECO:0000313" key="2">
    <source>
        <dbReference type="Proteomes" id="UP000480425"/>
    </source>
</evidence>